<dbReference type="InterPro" id="IPR027417">
    <property type="entry name" value="P-loop_NTPase"/>
</dbReference>
<evidence type="ECO:0000313" key="2">
    <source>
        <dbReference type="Proteomes" id="UP000027730"/>
    </source>
</evidence>
<dbReference type="PANTHER" id="PTHR36978:SF4">
    <property type="entry name" value="P-LOOP CONTAINING NUCLEOSIDE TRIPHOSPHATE HYDROLASE PROTEIN"/>
    <property type="match status" value="1"/>
</dbReference>
<dbReference type="HOGENOM" id="CLU_061199_0_0_1"/>
<dbReference type="OrthoDB" id="408152at2759"/>
<evidence type="ECO:0008006" key="3">
    <source>
        <dbReference type="Google" id="ProtNLM"/>
    </source>
</evidence>
<evidence type="ECO:0000313" key="1">
    <source>
        <dbReference type="EMBL" id="KEQ69765.1"/>
    </source>
</evidence>
<dbReference type="PANTHER" id="PTHR36978">
    <property type="entry name" value="P-LOOP CONTAINING NUCLEOTIDE TRIPHOSPHATE HYDROLASE"/>
    <property type="match status" value="1"/>
</dbReference>
<dbReference type="SUPFAM" id="SSF52540">
    <property type="entry name" value="P-loop containing nucleoside triphosphate hydrolases"/>
    <property type="match status" value="1"/>
</dbReference>
<accession>A0A074W9J5</accession>
<dbReference type="InterPro" id="IPR040632">
    <property type="entry name" value="Sulfotransfer_4"/>
</dbReference>
<gene>
    <name evidence="1" type="ORF">M436DRAFT_85228</name>
</gene>
<dbReference type="STRING" id="1043004.A0A074W9J5"/>
<dbReference type="Proteomes" id="UP000027730">
    <property type="component" value="Unassembled WGS sequence"/>
</dbReference>
<proteinExistence type="predicted"/>
<name>A0A074W9J5_9PEZI</name>
<organism evidence="1 2">
    <name type="scientific">Aureobasidium namibiae CBS 147.97</name>
    <dbReference type="NCBI Taxonomy" id="1043004"/>
    <lineage>
        <taxon>Eukaryota</taxon>
        <taxon>Fungi</taxon>
        <taxon>Dikarya</taxon>
        <taxon>Ascomycota</taxon>
        <taxon>Pezizomycotina</taxon>
        <taxon>Dothideomycetes</taxon>
        <taxon>Dothideomycetidae</taxon>
        <taxon>Dothideales</taxon>
        <taxon>Saccotheciaceae</taxon>
        <taxon>Aureobasidium</taxon>
    </lineage>
</organism>
<protein>
    <recommendedName>
        <fullName evidence="3">NAD dependent epimerase/dehydratase</fullName>
    </recommendedName>
</protein>
<sequence length="288" mass="32759">MKQFDDLLVKYGGRIYEPQGRRLATTPTGPRAIDKEGGVRTKTMKVILASMSRTGTFSMYTALQKLNLTPYHMAEAVKKATRDFPIACEALAARDTERPFGRAEFDKWIGDFDAVCDVPMNLLVNELTEAYPDAKVVLTTRDAEKWRRSIESTVVVIGKWRIWPYLALISPECAAFWNYVHVMDRVMDGWSVAALNRHNAGVRAVVPKERLLEFKLGQDGWKELCNFIELPQPAGEFPHVNDGEMFVAVHVMLINIWAMKALKNGVVRWAPWLLLIGSIVLARRFEYI</sequence>
<keyword evidence="2" id="KW-1185">Reference proteome</keyword>
<dbReference type="GeneID" id="25417501"/>
<dbReference type="Gene3D" id="3.40.50.300">
    <property type="entry name" value="P-loop containing nucleotide triphosphate hydrolases"/>
    <property type="match status" value="1"/>
</dbReference>
<dbReference type="EMBL" id="KL584720">
    <property type="protein sequence ID" value="KEQ69765.1"/>
    <property type="molecule type" value="Genomic_DNA"/>
</dbReference>
<dbReference type="AlphaFoldDB" id="A0A074W9J5"/>
<reference evidence="1 2" key="1">
    <citation type="journal article" date="2014" name="BMC Genomics">
        <title>Genome sequencing of four Aureobasidium pullulans varieties: biotechnological potential, stress tolerance, and description of new species.</title>
        <authorList>
            <person name="Gostin Ar C."/>
            <person name="Ohm R.A."/>
            <person name="Kogej T."/>
            <person name="Sonjak S."/>
            <person name="Turk M."/>
            <person name="Zajc J."/>
            <person name="Zalar P."/>
            <person name="Grube M."/>
            <person name="Sun H."/>
            <person name="Han J."/>
            <person name="Sharma A."/>
            <person name="Chiniquy J."/>
            <person name="Ngan C.Y."/>
            <person name="Lipzen A."/>
            <person name="Barry K."/>
            <person name="Grigoriev I.V."/>
            <person name="Gunde-Cimerman N."/>
        </authorList>
    </citation>
    <scope>NUCLEOTIDE SEQUENCE [LARGE SCALE GENOMIC DNA]</scope>
    <source>
        <strain evidence="1 2">CBS 147.97</strain>
    </source>
</reference>
<dbReference type="Pfam" id="PF17784">
    <property type="entry name" value="Sulfotransfer_4"/>
    <property type="match status" value="1"/>
</dbReference>
<dbReference type="RefSeq" id="XP_013423999.1">
    <property type="nucleotide sequence ID" value="XM_013568545.1"/>
</dbReference>